<evidence type="ECO:0000313" key="7">
    <source>
        <dbReference type="EMBL" id="OZI78434.1"/>
    </source>
</evidence>
<dbReference type="PRINTS" id="PR00039">
    <property type="entry name" value="HTHLYSR"/>
</dbReference>
<keyword evidence="5" id="KW-0732">Signal</keyword>
<evidence type="ECO:0000256" key="4">
    <source>
        <dbReference type="ARBA" id="ARBA00023163"/>
    </source>
</evidence>
<sequence length="319" mass="36108">MNLKSLRLFRLIVLHGSLASAAERLHLSQSAASRLIALLEDEIRLKLFTRARRRLLLTPEGELFFQEAEQILMGVDEIPRIAEDIRGKNREKFTLVTSVPLGTCLVSPTISDMRRQEPDFDCRIHIEGRFEIENKVARRRYNLGLISLPITNAIVELQVEPVLQVRIEALLPRHHPLAARDAIRAEDLLDQPIVSLQPHQLWRRRLDEIYATAGAKPRMAIETTSTLMVQQLVRDGNGVSIMDRTCARLLPGDSVVFRPIEPERWVTYACIFPTSGRPPLADLFVDCLRGYVRRLCREDAEAAPSFRLLKPGDQASGAA</sequence>
<feature type="domain" description="HTH lysR-type" evidence="6">
    <location>
        <begin position="1"/>
        <end position="58"/>
    </location>
</feature>
<evidence type="ECO:0000313" key="8">
    <source>
        <dbReference type="Proteomes" id="UP000215633"/>
    </source>
</evidence>
<dbReference type="Gene3D" id="3.40.190.290">
    <property type="match status" value="1"/>
</dbReference>
<dbReference type="PANTHER" id="PTHR30427:SF1">
    <property type="entry name" value="TRANSCRIPTIONAL ACTIVATOR PROTEIN LYSR"/>
    <property type="match status" value="1"/>
</dbReference>
<keyword evidence="2" id="KW-0805">Transcription regulation</keyword>
<proteinExistence type="inferred from homology"/>
<dbReference type="Gene3D" id="1.10.10.10">
    <property type="entry name" value="Winged helix-like DNA-binding domain superfamily/Winged helix DNA-binding domain"/>
    <property type="match status" value="1"/>
</dbReference>
<name>A0A261VWE8_9BORD</name>
<dbReference type="GO" id="GO:0043565">
    <property type="term" value="F:sequence-specific DNA binding"/>
    <property type="evidence" value="ECO:0007669"/>
    <property type="project" value="TreeGrafter"/>
</dbReference>
<dbReference type="Pfam" id="PF00126">
    <property type="entry name" value="HTH_1"/>
    <property type="match status" value="1"/>
</dbReference>
<dbReference type="RefSeq" id="WP_094806606.1">
    <property type="nucleotide sequence ID" value="NZ_NEVT01000004.1"/>
</dbReference>
<feature type="chain" id="PRO_5012560054" description="HTH lysR-type domain-containing protein" evidence="5">
    <location>
        <begin position="22"/>
        <end position="319"/>
    </location>
</feature>
<evidence type="ECO:0000256" key="3">
    <source>
        <dbReference type="ARBA" id="ARBA00023125"/>
    </source>
</evidence>
<comment type="similarity">
    <text evidence="1">Belongs to the LysR transcriptional regulatory family.</text>
</comment>
<keyword evidence="3" id="KW-0238">DNA-binding</keyword>
<dbReference type="InterPro" id="IPR036388">
    <property type="entry name" value="WH-like_DNA-bd_sf"/>
</dbReference>
<dbReference type="InterPro" id="IPR005119">
    <property type="entry name" value="LysR_subst-bd"/>
</dbReference>
<evidence type="ECO:0000256" key="5">
    <source>
        <dbReference type="SAM" id="SignalP"/>
    </source>
</evidence>
<dbReference type="InterPro" id="IPR036390">
    <property type="entry name" value="WH_DNA-bd_sf"/>
</dbReference>
<accession>A0A261VWE8</accession>
<evidence type="ECO:0000259" key="6">
    <source>
        <dbReference type="PROSITE" id="PS50931"/>
    </source>
</evidence>
<dbReference type="Pfam" id="PF03466">
    <property type="entry name" value="LysR_substrate"/>
    <property type="match status" value="1"/>
</dbReference>
<dbReference type="SUPFAM" id="SSF46785">
    <property type="entry name" value="Winged helix' DNA-binding domain"/>
    <property type="match status" value="1"/>
</dbReference>
<evidence type="ECO:0000256" key="1">
    <source>
        <dbReference type="ARBA" id="ARBA00009437"/>
    </source>
</evidence>
<dbReference type="SUPFAM" id="SSF53850">
    <property type="entry name" value="Periplasmic binding protein-like II"/>
    <property type="match status" value="1"/>
</dbReference>
<protein>
    <recommendedName>
        <fullName evidence="6">HTH lysR-type domain-containing protein</fullName>
    </recommendedName>
</protein>
<dbReference type="GO" id="GO:0003700">
    <property type="term" value="F:DNA-binding transcription factor activity"/>
    <property type="evidence" value="ECO:0007669"/>
    <property type="project" value="InterPro"/>
</dbReference>
<comment type="caution">
    <text evidence="7">The sequence shown here is derived from an EMBL/GenBank/DDBJ whole genome shotgun (WGS) entry which is preliminary data.</text>
</comment>
<organism evidence="7 8">
    <name type="scientific">Bordetella genomosp. 2</name>
    <dbReference type="NCBI Taxonomy" id="1983456"/>
    <lineage>
        <taxon>Bacteria</taxon>
        <taxon>Pseudomonadati</taxon>
        <taxon>Pseudomonadota</taxon>
        <taxon>Betaproteobacteria</taxon>
        <taxon>Burkholderiales</taxon>
        <taxon>Alcaligenaceae</taxon>
        <taxon>Bordetella</taxon>
    </lineage>
</organism>
<keyword evidence="4" id="KW-0804">Transcription</keyword>
<dbReference type="FunFam" id="1.10.10.10:FF:000001">
    <property type="entry name" value="LysR family transcriptional regulator"/>
    <property type="match status" value="1"/>
</dbReference>
<dbReference type="GO" id="GO:0010628">
    <property type="term" value="P:positive regulation of gene expression"/>
    <property type="evidence" value="ECO:0007669"/>
    <property type="project" value="TreeGrafter"/>
</dbReference>
<dbReference type="InterPro" id="IPR000847">
    <property type="entry name" value="LysR_HTH_N"/>
</dbReference>
<reference evidence="8" key="1">
    <citation type="submission" date="2017-05" db="EMBL/GenBank/DDBJ databases">
        <title>Complete and WGS of Bordetella genogroups.</title>
        <authorList>
            <person name="Spilker T."/>
            <person name="Lipuma J."/>
        </authorList>
    </citation>
    <scope>NUCLEOTIDE SEQUENCE [LARGE SCALE GENOMIC DNA]</scope>
    <source>
        <strain evidence="8">AU8256</strain>
    </source>
</reference>
<dbReference type="AlphaFoldDB" id="A0A261VWE8"/>
<keyword evidence="8" id="KW-1185">Reference proteome</keyword>
<dbReference type="EMBL" id="NEVT01000004">
    <property type="protein sequence ID" value="OZI78434.1"/>
    <property type="molecule type" value="Genomic_DNA"/>
</dbReference>
<dbReference type="Proteomes" id="UP000215633">
    <property type="component" value="Unassembled WGS sequence"/>
</dbReference>
<dbReference type="PROSITE" id="PS50931">
    <property type="entry name" value="HTH_LYSR"/>
    <property type="match status" value="1"/>
</dbReference>
<evidence type="ECO:0000256" key="2">
    <source>
        <dbReference type="ARBA" id="ARBA00023015"/>
    </source>
</evidence>
<feature type="signal peptide" evidence="5">
    <location>
        <begin position="1"/>
        <end position="21"/>
    </location>
</feature>
<dbReference type="PANTHER" id="PTHR30427">
    <property type="entry name" value="TRANSCRIPTIONAL ACTIVATOR PROTEIN LYSR"/>
    <property type="match status" value="1"/>
</dbReference>
<gene>
    <name evidence="7" type="ORF">CAL24_09990</name>
</gene>